<reference evidence="1" key="1">
    <citation type="journal article" date="2021" name="Proc. Natl. Acad. Sci. U.S.A.">
        <title>A Catalog of Tens of Thousands of Viruses from Human Metagenomes Reveals Hidden Associations with Chronic Diseases.</title>
        <authorList>
            <person name="Tisza M.J."/>
            <person name="Buck C.B."/>
        </authorList>
    </citation>
    <scope>NUCLEOTIDE SEQUENCE</scope>
    <source>
        <strain evidence="1">CtOZu12</strain>
    </source>
</reference>
<organism evidence="1">
    <name type="scientific">Bacteriophage sp</name>
    <dbReference type="NCBI Taxonomy" id="38018"/>
    <lineage>
        <taxon>Viruses</taxon>
    </lineage>
</organism>
<name>A0A8D9PF02_9VIRU</name>
<evidence type="ECO:0000313" key="1">
    <source>
        <dbReference type="EMBL" id="DAD55965.1"/>
    </source>
</evidence>
<protein>
    <submittedName>
        <fullName evidence="1">Uncharacterized protein</fullName>
    </submittedName>
</protein>
<proteinExistence type="predicted"/>
<dbReference type="EMBL" id="BK029940">
    <property type="protein sequence ID" value="DAD55965.1"/>
    <property type="molecule type" value="Genomic_DNA"/>
</dbReference>
<sequence>MDHDTNNHIYTKPLNGQKHLQLLLALSFI</sequence>
<accession>A0A8D9PF02</accession>